<proteinExistence type="predicted"/>
<sequence>MVSLNIENLRKLINKLFIFTLRSILIYLILFGIGYTVRNIHVFSHFHASLHSYFNTPLLGATLLIALLIFGLLSYIIAMIILSLIVNFLWKRNIIEFTDNNKKYGFFEKILRYAWRPFD</sequence>
<keyword evidence="1" id="KW-0472">Membrane</keyword>
<name>A0A520XG84_9DELT</name>
<gene>
    <name evidence="2" type="ORF">EVJ48_01600</name>
</gene>
<keyword evidence="1" id="KW-0812">Transmembrane</keyword>
<dbReference type="EMBL" id="SHMQ01000002">
    <property type="protein sequence ID" value="RZV40212.1"/>
    <property type="molecule type" value="Genomic_DNA"/>
</dbReference>
<dbReference type="Proteomes" id="UP000322454">
    <property type="component" value="Unassembled WGS sequence"/>
</dbReference>
<evidence type="ECO:0000256" key="1">
    <source>
        <dbReference type="SAM" id="Phobius"/>
    </source>
</evidence>
<protein>
    <submittedName>
        <fullName evidence="2">Uncharacterized protein</fullName>
    </submittedName>
</protein>
<feature type="transmembrane region" description="Helical" evidence="1">
    <location>
        <begin position="12"/>
        <end position="37"/>
    </location>
</feature>
<evidence type="ECO:0000313" key="3">
    <source>
        <dbReference type="Proteomes" id="UP000322454"/>
    </source>
</evidence>
<reference evidence="2 3" key="1">
    <citation type="submission" date="2019-01" db="EMBL/GenBank/DDBJ databases">
        <title>Insights into ecological role of a new deltaproteobacterial order Candidatus Sinidesulfobacterales (Sva0485) by metagenomics and metatranscriptomics.</title>
        <authorList>
            <person name="Tan S."/>
            <person name="Liu J."/>
            <person name="Fang Y."/>
            <person name="Hedlund B."/>
            <person name="Lian Z.-H."/>
            <person name="Huang L.-Y."/>
            <person name="Li J.-T."/>
            <person name="Huang L.-N."/>
            <person name="Li W.-J."/>
            <person name="Jiang H.-C."/>
            <person name="Dong H.-L."/>
            <person name="Shu W.-S."/>
        </authorList>
    </citation>
    <scope>NUCLEOTIDE SEQUENCE [LARGE SCALE GENOMIC DNA]</scope>
    <source>
        <strain evidence="2">AP4</strain>
    </source>
</reference>
<organism evidence="2 3">
    <name type="scientific">Candidatus Acidulodesulfobacterium acidiphilum</name>
    <dbReference type="NCBI Taxonomy" id="2597224"/>
    <lineage>
        <taxon>Bacteria</taxon>
        <taxon>Deltaproteobacteria</taxon>
        <taxon>Candidatus Acidulodesulfobacterales</taxon>
        <taxon>Candidatus Acidulodesulfobacterium</taxon>
    </lineage>
</organism>
<comment type="caution">
    <text evidence="2">The sequence shown here is derived from an EMBL/GenBank/DDBJ whole genome shotgun (WGS) entry which is preliminary data.</text>
</comment>
<accession>A0A520XG84</accession>
<keyword evidence="1" id="KW-1133">Transmembrane helix</keyword>
<evidence type="ECO:0000313" key="2">
    <source>
        <dbReference type="EMBL" id="RZV40212.1"/>
    </source>
</evidence>
<feature type="transmembrane region" description="Helical" evidence="1">
    <location>
        <begin position="57"/>
        <end position="90"/>
    </location>
</feature>
<dbReference type="AlphaFoldDB" id="A0A520XG84"/>